<dbReference type="EMBL" id="JXBB01000001">
    <property type="protein sequence ID" value="OAR05550.1"/>
    <property type="molecule type" value="Genomic_DNA"/>
</dbReference>
<proteinExistence type="predicted"/>
<dbReference type="AlphaFoldDB" id="A0A179IUI6"/>
<evidence type="ECO:0008006" key="3">
    <source>
        <dbReference type="Google" id="ProtNLM"/>
    </source>
</evidence>
<dbReference type="InterPro" id="IPR025681">
    <property type="entry name" value="COOH-NH2_lig"/>
</dbReference>
<organism evidence="1 2">
    <name type="scientific">Hydrogenibacillus schlegelii</name>
    <name type="common">Bacillus schlegelii</name>
    <dbReference type="NCBI Taxonomy" id="1484"/>
    <lineage>
        <taxon>Bacteria</taxon>
        <taxon>Bacillati</taxon>
        <taxon>Bacillota</taxon>
        <taxon>Bacilli</taxon>
        <taxon>Bacillales</taxon>
        <taxon>Bacillales Family X. Incertae Sedis</taxon>
        <taxon>Hydrogenibacillus</taxon>
    </lineage>
</organism>
<dbReference type="OrthoDB" id="2078085at2"/>
<evidence type="ECO:0000313" key="2">
    <source>
        <dbReference type="Proteomes" id="UP000243024"/>
    </source>
</evidence>
<dbReference type="Pfam" id="PF14395">
    <property type="entry name" value="COOH-NH2_lig"/>
    <property type="match status" value="1"/>
</dbReference>
<name>A0A179IUI6_HYDSH</name>
<gene>
    <name evidence="1" type="ORF">SA87_11770</name>
</gene>
<dbReference type="STRING" id="1484.SA87_11770"/>
<comment type="caution">
    <text evidence="1">The sequence shown here is derived from an EMBL/GenBank/DDBJ whole genome shotgun (WGS) entry which is preliminary data.</text>
</comment>
<dbReference type="Proteomes" id="UP000243024">
    <property type="component" value="Unassembled WGS sequence"/>
</dbReference>
<accession>A0A179IUI6</accession>
<evidence type="ECO:0000313" key="1">
    <source>
        <dbReference type="EMBL" id="OAR05550.1"/>
    </source>
</evidence>
<dbReference type="RefSeq" id="WP_066197799.1">
    <property type="nucleotide sequence ID" value="NZ_CBCSAS010000003.1"/>
</dbReference>
<keyword evidence="2" id="KW-1185">Reference proteome</keyword>
<sequence>MTQNDGAFRPAERAALAAAGIEVGAAGPAAAGTARLLRIVLDGRTVACAEPPDFYRRLLEAFTRDAPGEGSRAADVDRLRRGGDRRAARLALTAWRAMYLLGRDAGEVILLDAGRSGRIVAVRPTAGVGPTGGTAPPSAGGTVPAPAGAGEGGLRFGADLEWLIVDAGGRIVPASLLFPEAGPIGTDRQVVRGRSGRAHRPIAELRPAPQDRAEAVVREAASLFGQAIAAVRRRLRRPFAVRAGARPAGGLSLGTHLHVSGILPEPRLLRALDRYVALPFFCLEDPAGRRRRPRYGGLGDVRLKAHGGFEYRTLPSLFVDPALLWAAFALAEAVVRSQAALPADPLPPAVVRGYYAGEDAVVCPEARAALRRLQAVLRRRDGGIPEAPAEAGLRAIAVLQARMDAGWRWREADDVLAMWGGDPAGPWTGFAGVV</sequence>
<reference evidence="1 2" key="1">
    <citation type="submission" date="2015-09" db="EMBL/GenBank/DDBJ databases">
        <title>Draft genome sequence of Hydrogenibacillus schlegelii DSM 2000.</title>
        <authorList>
            <person name="Hemp J."/>
        </authorList>
    </citation>
    <scope>NUCLEOTIDE SEQUENCE [LARGE SCALE GENOMIC DNA]</scope>
    <source>
        <strain evidence="1 2">MA 48</strain>
    </source>
</reference>
<protein>
    <recommendedName>
        <fullName evidence="3">PhiEco32-like amidoligase-type 2 protein</fullName>
    </recommendedName>
</protein>